<keyword evidence="1" id="KW-0472">Membrane</keyword>
<keyword evidence="1" id="KW-0812">Transmembrane</keyword>
<keyword evidence="1" id="KW-1133">Transmembrane helix</keyword>
<feature type="transmembrane region" description="Helical" evidence="1">
    <location>
        <begin position="117"/>
        <end position="135"/>
    </location>
</feature>
<comment type="caution">
    <text evidence="2">The sequence shown here is derived from an EMBL/GenBank/DDBJ whole genome shotgun (WGS) entry which is preliminary data.</text>
</comment>
<evidence type="ECO:0000256" key="1">
    <source>
        <dbReference type="SAM" id="Phobius"/>
    </source>
</evidence>
<feature type="transmembrane region" description="Helical" evidence="1">
    <location>
        <begin position="338"/>
        <end position="367"/>
    </location>
</feature>
<dbReference type="EMBL" id="JADKYU010000558">
    <property type="protein sequence ID" value="MBF4984819.1"/>
    <property type="molecule type" value="Genomic_DNA"/>
</dbReference>
<reference evidence="2 3" key="1">
    <citation type="submission" date="2020-11" db="EMBL/GenBank/DDBJ databases">
        <title>P. mediterranea TC4 genome.</title>
        <authorList>
            <person name="Molmeret M."/>
        </authorList>
    </citation>
    <scope>NUCLEOTIDE SEQUENCE [LARGE SCALE GENOMIC DNA]</scope>
    <source>
        <strain evidence="2 3">TC4</strain>
    </source>
</reference>
<feature type="transmembrane region" description="Helical" evidence="1">
    <location>
        <begin position="305"/>
        <end position="326"/>
    </location>
</feature>
<organism evidence="2 3">
    <name type="scientific">Nonlabens mediterrranea</name>
    <dbReference type="NCBI Taxonomy" id="1419947"/>
    <lineage>
        <taxon>Bacteria</taxon>
        <taxon>Pseudomonadati</taxon>
        <taxon>Bacteroidota</taxon>
        <taxon>Flavobacteriia</taxon>
        <taxon>Flavobacteriales</taxon>
        <taxon>Flavobacteriaceae</taxon>
        <taxon>Nonlabens</taxon>
    </lineage>
</organism>
<proteinExistence type="predicted"/>
<feature type="transmembrane region" description="Helical" evidence="1">
    <location>
        <begin position="234"/>
        <end position="257"/>
    </location>
</feature>
<protein>
    <submittedName>
        <fullName evidence="2">Uncharacterized protein</fullName>
    </submittedName>
</protein>
<feature type="transmembrane region" description="Helical" evidence="1">
    <location>
        <begin position="155"/>
        <end position="183"/>
    </location>
</feature>
<dbReference type="Proteomes" id="UP001194729">
    <property type="component" value="Unassembled WGS sequence"/>
</dbReference>
<feature type="transmembrane region" description="Helical" evidence="1">
    <location>
        <begin position="269"/>
        <end position="285"/>
    </location>
</feature>
<name>A0ABS0A7G2_9FLAO</name>
<gene>
    <name evidence="2" type="ORF">FNJ87_10910</name>
</gene>
<keyword evidence="3" id="KW-1185">Reference proteome</keyword>
<feature type="transmembrane region" description="Helical" evidence="1">
    <location>
        <begin position="91"/>
        <end position="110"/>
    </location>
</feature>
<feature type="transmembrane region" description="Helical" evidence="1">
    <location>
        <begin position="61"/>
        <end position="79"/>
    </location>
</feature>
<evidence type="ECO:0000313" key="2">
    <source>
        <dbReference type="EMBL" id="MBF4984819.1"/>
    </source>
</evidence>
<feature type="transmembrane region" description="Helical" evidence="1">
    <location>
        <begin position="195"/>
        <end position="222"/>
    </location>
</feature>
<evidence type="ECO:0000313" key="3">
    <source>
        <dbReference type="Proteomes" id="UP001194729"/>
    </source>
</evidence>
<accession>A0ABS0A7G2</accession>
<feature type="transmembrane region" description="Helical" evidence="1">
    <location>
        <begin position="35"/>
        <end position="52"/>
    </location>
</feature>
<sequence>MFKQTDAGLFFYQNRQHLLDILIVSNFMFATYLHIPNYILLPTLLFSIWWLFDFKKSIKSLLGLGVLTLFSCISFYCFRFDLSQLNRIDDFVPVSALFFLSISLAISPFIKRSTIKLFCYFFFFEIILAIILFFSGNKDLQTLWFNLKNPISYNFILPLEGINVLSDSSIVFGLNSFLLLILSFQFFKENNFFKIFLLVGTIGVVLSGSKYMIFLLLPFYLYQYLIWKKYSMTIVTTIIVSTLLLFGCGLILFTSISYINDLTSQRLKIFYNFYIFINDHLWLGNNSKDYRWISASGKQYHAHNSIIQLLATHGLIYSAVLGVIIFRKINKFNFSSIFFFLLLCLFNHVIFWGFYHVDLIFGFIIFLDIPNNKYNL</sequence>